<protein>
    <submittedName>
        <fullName evidence="3">Uncharacterized protein LOC121394250</fullName>
    </submittedName>
</protein>
<name>A0A8J1KTE8_XENLA</name>
<evidence type="ECO:0000313" key="2">
    <source>
        <dbReference type="Proteomes" id="UP000186698"/>
    </source>
</evidence>
<dbReference type="RefSeq" id="XP_041420586.1">
    <property type="nucleotide sequence ID" value="XM_041564652.1"/>
</dbReference>
<dbReference type="Proteomes" id="UP000186698">
    <property type="component" value="Chromosome 1L"/>
</dbReference>
<dbReference type="KEGG" id="xla:121394250"/>
<dbReference type="InterPro" id="IPR000477">
    <property type="entry name" value="RT_dom"/>
</dbReference>
<dbReference type="PANTHER" id="PTHR21301:SF12">
    <property type="match status" value="1"/>
</dbReference>
<feature type="domain" description="Reverse transcriptase" evidence="1">
    <location>
        <begin position="175"/>
        <end position="425"/>
    </location>
</feature>
<dbReference type="GeneID" id="121394250"/>
<accession>A0A8J1KTE8</accession>
<dbReference type="AlphaFoldDB" id="A0A8J1KTE8"/>
<proteinExistence type="predicted"/>
<evidence type="ECO:0000313" key="3">
    <source>
        <dbReference type="RefSeq" id="XP_041420586.1"/>
    </source>
</evidence>
<dbReference type="InterPro" id="IPR058912">
    <property type="entry name" value="HTH_animal"/>
</dbReference>
<sequence length="561" mass="64352">METTVLAKGLTFVPSTRTHDFNMAVDNYRFTRSLRLREHYGCSPNGRAQDSIPSGYKLRNNFDPITQNTSLKTFARMVNGAIRDTPAKIHNRGNLNKKEREALEQLKNNPSIIIKPADKGGAVVILDYAYYKSEICSQLTDDSCYQKLTFDPTLKFQGQLGKMLDEAVIQGWITEELRNFLYVKDPVRPVLYTLPKVHKNLLYPPGRPIISARGSLTEQVAKFVDSLLQPLIRTTSTYLQDTNDFLKIINSIDPTWGDNGFFFVTMDVNSLYTIIPHEEGLNAVRELMVNAAEYDGPPTEFTLSLLHFILHKNYFKFEKDYFLQTSGTAMGSNVAPTYANAFMHAYEKRHILCNPLFRRFGGYYRRYIDDLFFLWFGSEKDLLEFFGELNSHNSTVRFTLHYDFEKIDFLDVTVYKQSGQLHTKIFRKPTDRNTLLHFNSSHPKHLLKSLPKSQMLRAVRITSEEQERQQAIQDMASDFLARGYPAALIEETKSWALTLDRASVLSNIGESRKSLEGGKNKLFYTTTYGPHTPLIKQSVLQNWPIVATDPDLGKLHLNVCR</sequence>
<evidence type="ECO:0000259" key="1">
    <source>
        <dbReference type="PROSITE" id="PS50878"/>
    </source>
</evidence>
<dbReference type="Pfam" id="PF26215">
    <property type="entry name" value="HTH_animal"/>
    <property type="match status" value="1"/>
</dbReference>
<reference evidence="3" key="1">
    <citation type="submission" date="2025-08" db="UniProtKB">
        <authorList>
            <consortium name="RefSeq"/>
        </authorList>
    </citation>
    <scope>IDENTIFICATION</scope>
    <source>
        <strain evidence="3">J_2021</strain>
        <tissue evidence="3">Erythrocytes</tissue>
    </source>
</reference>
<dbReference type="OrthoDB" id="9909466at2759"/>
<dbReference type="PANTHER" id="PTHR21301">
    <property type="entry name" value="REVERSE TRANSCRIPTASE"/>
    <property type="match status" value="1"/>
</dbReference>
<dbReference type="PROSITE" id="PS50878">
    <property type="entry name" value="RT_POL"/>
    <property type="match status" value="1"/>
</dbReference>
<gene>
    <name evidence="3" type="primary">LOC121394250</name>
</gene>
<organism evidence="2 3">
    <name type="scientific">Xenopus laevis</name>
    <name type="common">African clawed frog</name>
    <dbReference type="NCBI Taxonomy" id="8355"/>
    <lineage>
        <taxon>Eukaryota</taxon>
        <taxon>Metazoa</taxon>
        <taxon>Chordata</taxon>
        <taxon>Craniata</taxon>
        <taxon>Vertebrata</taxon>
        <taxon>Euteleostomi</taxon>
        <taxon>Amphibia</taxon>
        <taxon>Batrachia</taxon>
        <taxon>Anura</taxon>
        <taxon>Pipoidea</taxon>
        <taxon>Pipidae</taxon>
        <taxon>Xenopodinae</taxon>
        <taxon>Xenopus</taxon>
        <taxon>Xenopus</taxon>
    </lineage>
</organism>
<keyword evidence="2" id="KW-1185">Reference proteome</keyword>